<name>A0ABQ6LPL5_9RHOB</name>
<dbReference type="Proteomes" id="UP001239909">
    <property type="component" value="Unassembled WGS sequence"/>
</dbReference>
<protein>
    <submittedName>
        <fullName evidence="1">Thioesterase family protein</fullName>
    </submittedName>
</protein>
<dbReference type="RefSeq" id="WP_285672070.1">
    <property type="nucleotide sequence ID" value="NZ_BSYI01000017.1"/>
</dbReference>
<dbReference type="InterPro" id="IPR029069">
    <property type="entry name" value="HotDog_dom_sf"/>
</dbReference>
<evidence type="ECO:0000313" key="1">
    <source>
        <dbReference type="EMBL" id="GMG83278.1"/>
    </source>
</evidence>
<dbReference type="Pfam" id="PF13279">
    <property type="entry name" value="4HBT_2"/>
    <property type="match status" value="1"/>
</dbReference>
<sequence>MAEDGFDGKPLRSAAAYVQADWIDYNGHMNVAYYTLAFDRALDEIYERIGIGPGLVESHNMGPMALQTHIHYVGELREGERFACDFRLVDADAKRVHVYVEMLALDRAEALAATYESLTLNVDLGARRSAPFPAAAAARVQALLAAQAGLPKPDRLGAPLGIRRG</sequence>
<keyword evidence="2" id="KW-1185">Reference proteome</keyword>
<dbReference type="PANTHER" id="PTHR31793">
    <property type="entry name" value="4-HYDROXYBENZOYL-COA THIOESTERASE FAMILY MEMBER"/>
    <property type="match status" value="1"/>
</dbReference>
<reference evidence="1 2" key="1">
    <citation type="submission" date="2023-04" db="EMBL/GenBank/DDBJ databases">
        <title>Marinoamorphus aggregata gen. nov., sp. Nov., isolate from tissue of brittle star Ophioplocus japonicus.</title>
        <authorList>
            <person name="Kawano K."/>
            <person name="Sawayama S."/>
            <person name="Nakagawa S."/>
        </authorList>
    </citation>
    <scope>NUCLEOTIDE SEQUENCE [LARGE SCALE GENOMIC DNA]</scope>
    <source>
        <strain evidence="1 2">NKW23</strain>
    </source>
</reference>
<gene>
    <name evidence="1" type="ORF">LNKW23_24910</name>
</gene>
<dbReference type="PANTHER" id="PTHR31793:SF2">
    <property type="entry name" value="BLR1345 PROTEIN"/>
    <property type="match status" value="1"/>
</dbReference>
<proteinExistence type="predicted"/>
<comment type="caution">
    <text evidence="1">The sequence shown here is derived from an EMBL/GenBank/DDBJ whole genome shotgun (WGS) entry which is preliminary data.</text>
</comment>
<dbReference type="InterPro" id="IPR050563">
    <property type="entry name" value="4-hydroxybenzoyl-CoA_TE"/>
</dbReference>
<accession>A0ABQ6LPL5</accession>
<dbReference type="CDD" id="cd00586">
    <property type="entry name" value="4HBT"/>
    <property type="match status" value="1"/>
</dbReference>
<organism evidence="1 2">
    <name type="scientific">Paralimibaculum aggregatum</name>
    <dbReference type="NCBI Taxonomy" id="3036245"/>
    <lineage>
        <taxon>Bacteria</taxon>
        <taxon>Pseudomonadati</taxon>
        <taxon>Pseudomonadota</taxon>
        <taxon>Alphaproteobacteria</taxon>
        <taxon>Rhodobacterales</taxon>
        <taxon>Paracoccaceae</taxon>
        <taxon>Paralimibaculum</taxon>
    </lineage>
</organism>
<evidence type="ECO:0000313" key="2">
    <source>
        <dbReference type="Proteomes" id="UP001239909"/>
    </source>
</evidence>
<dbReference type="SUPFAM" id="SSF54637">
    <property type="entry name" value="Thioesterase/thiol ester dehydrase-isomerase"/>
    <property type="match status" value="1"/>
</dbReference>
<dbReference type="EMBL" id="BSYI01000017">
    <property type="protein sequence ID" value="GMG83278.1"/>
    <property type="molecule type" value="Genomic_DNA"/>
</dbReference>
<dbReference type="Gene3D" id="3.10.129.10">
    <property type="entry name" value="Hotdog Thioesterase"/>
    <property type="match status" value="1"/>
</dbReference>